<evidence type="ECO:0000259" key="6">
    <source>
        <dbReference type="Pfam" id="PF14698"/>
    </source>
</evidence>
<keyword evidence="8" id="KW-1185">Reference proteome</keyword>
<feature type="domain" description="Argininosuccinate lyase C-terminal" evidence="6">
    <location>
        <begin position="363"/>
        <end position="431"/>
    </location>
</feature>
<dbReference type="Gene3D" id="1.10.275.10">
    <property type="entry name" value="Fumarase/aspartase (N-terminal domain)"/>
    <property type="match status" value="1"/>
</dbReference>
<keyword evidence="4 7" id="KW-0456">Lyase</keyword>
<keyword evidence="4" id="KW-0963">Cytoplasm</keyword>
<comment type="catalytic activity">
    <reaction evidence="4">
        <text>2-(N(omega)-L-arginino)succinate = fumarate + L-arginine</text>
        <dbReference type="Rhea" id="RHEA:24020"/>
        <dbReference type="ChEBI" id="CHEBI:29806"/>
        <dbReference type="ChEBI" id="CHEBI:32682"/>
        <dbReference type="ChEBI" id="CHEBI:57472"/>
        <dbReference type="EC" id="4.3.2.1"/>
    </reaction>
</comment>
<evidence type="ECO:0000256" key="3">
    <source>
        <dbReference type="ARBA" id="ARBA00022571"/>
    </source>
</evidence>
<accession>A0ABU4W8P3</accession>
<comment type="pathway">
    <text evidence="1 4">Amino-acid biosynthesis; L-arginine biosynthesis; L-arginine from L-ornithine and carbamoyl phosphate: step 3/3.</text>
</comment>
<evidence type="ECO:0000256" key="1">
    <source>
        <dbReference type="ARBA" id="ARBA00004941"/>
    </source>
</evidence>
<dbReference type="InterPro" id="IPR009049">
    <property type="entry name" value="Argininosuccinate_lyase"/>
</dbReference>
<dbReference type="InterPro" id="IPR029419">
    <property type="entry name" value="Arg_succ_lyase_C"/>
</dbReference>
<evidence type="ECO:0000259" key="5">
    <source>
        <dbReference type="Pfam" id="PF00206"/>
    </source>
</evidence>
<dbReference type="PRINTS" id="PR00149">
    <property type="entry name" value="FUMRATELYASE"/>
</dbReference>
<evidence type="ECO:0000256" key="2">
    <source>
        <dbReference type="ARBA" id="ARBA00012338"/>
    </source>
</evidence>
<dbReference type="CDD" id="cd01359">
    <property type="entry name" value="Argininosuccinate_lyase"/>
    <property type="match status" value="1"/>
</dbReference>
<dbReference type="Gene3D" id="1.20.200.10">
    <property type="entry name" value="Fumarase/aspartase (Central domain)"/>
    <property type="match status" value="1"/>
</dbReference>
<gene>
    <name evidence="4 7" type="primary">argH</name>
    <name evidence="7" type="ORF">RFV38_05175</name>
</gene>
<dbReference type="InterPro" id="IPR008948">
    <property type="entry name" value="L-Aspartase-like"/>
</dbReference>
<comment type="caution">
    <text evidence="7">The sequence shown here is derived from an EMBL/GenBank/DDBJ whole genome shotgun (WGS) entry which is preliminary data.</text>
</comment>
<dbReference type="PANTHER" id="PTHR43814:SF1">
    <property type="entry name" value="ARGININOSUCCINATE LYASE"/>
    <property type="match status" value="1"/>
</dbReference>
<dbReference type="PROSITE" id="PS00163">
    <property type="entry name" value="FUMARATE_LYASES"/>
    <property type="match status" value="1"/>
</dbReference>
<dbReference type="InterPro" id="IPR024083">
    <property type="entry name" value="Fumarase/histidase_N"/>
</dbReference>
<keyword evidence="4" id="KW-0028">Amino-acid biosynthesis</keyword>
<keyword evidence="3 4" id="KW-0055">Arginine biosynthesis</keyword>
<dbReference type="PANTHER" id="PTHR43814">
    <property type="entry name" value="ARGININOSUCCINATE LYASE"/>
    <property type="match status" value="1"/>
</dbReference>
<dbReference type="EMBL" id="JAVIKH010000005">
    <property type="protein sequence ID" value="MDX8335891.1"/>
    <property type="molecule type" value="Genomic_DNA"/>
</dbReference>
<dbReference type="HAMAP" id="MF_00006">
    <property type="entry name" value="Arg_succ_lyase"/>
    <property type="match status" value="1"/>
</dbReference>
<dbReference type="Pfam" id="PF00206">
    <property type="entry name" value="Lyase_1"/>
    <property type="match status" value="1"/>
</dbReference>
<dbReference type="NCBIfam" id="TIGR00838">
    <property type="entry name" value="argH"/>
    <property type="match status" value="1"/>
</dbReference>
<comment type="subcellular location">
    <subcellularLocation>
        <location evidence="4">Cytoplasm</location>
    </subcellularLocation>
</comment>
<dbReference type="InterPro" id="IPR022761">
    <property type="entry name" value="Fumarate_lyase_N"/>
</dbReference>
<evidence type="ECO:0000313" key="8">
    <source>
        <dbReference type="Proteomes" id="UP001279681"/>
    </source>
</evidence>
<dbReference type="InterPro" id="IPR020557">
    <property type="entry name" value="Fumarate_lyase_CS"/>
</dbReference>
<protein>
    <recommendedName>
        <fullName evidence="2 4">Argininosuccinate lyase</fullName>
        <shortName evidence="4">ASAL</shortName>
        <ecNumber evidence="2 4">4.3.2.1</ecNumber>
    </recommendedName>
    <alternativeName>
        <fullName evidence="4">Arginosuccinase</fullName>
    </alternativeName>
</protein>
<dbReference type="InterPro" id="IPR000362">
    <property type="entry name" value="Fumarate_lyase_fam"/>
</dbReference>
<comment type="similarity">
    <text evidence="4">Belongs to the lyase 1 family. Argininosuccinate lyase subfamily.</text>
</comment>
<evidence type="ECO:0000256" key="4">
    <source>
        <dbReference type="HAMAP-Rule" id="MF_00006"/>
    </source>
</evidence>
<dbReference type="RefSeq" id="WP_320313296.1">
    <property type="nucleotide sequence ID" value="NZ_JAVIKH010000005.1"/>
</dbReference>
<dbReference type="SUPFAM" id="SSF48557">
    <property type="entry name" value="L-aspartase-like"/>
    <property type="match status" value="1"/>
</dbReference>
<dbReference type="GO" id="GO:0004056">
    <property type="term" value="F:argininosuccinate lyase activity"/>
    <property type="evidence" value="ECO:0007669"/>
    <property type="project" value="UniProtKB-EC"/>
</dbReference>
<proteinExistence type="inferred from homology"/>
<dbReference type="EC" id="4.3.2.1" evidence="2 4"/>
<dbReference type="Proteomes" id="UP001279681">
    <property type="component" value="Unassembled WGS sequence"/>
</dbReference>
<reference evidence="8" key="1">
    <citation type="submission" date="2023-07" db="EMBL/GenBank/DDBJ databases">
        <authorList>
            <person name="Colorado M.A."/>
            <person name="Villamil L.M."/>
            <person name="Melo J.F."/>
            <person name="Rodriguez J.A."/>
            <person name="Ruiz R.Y."/>
        </authorList>
    </citation>
    <scope>NUCLEOTIDE SEQUENCE [LARGE SCALE GENOMIC DNA]</scope>
    <source>
        <strain evidence="8">C33</strain>
    </source>
</reference>
<feature type="domain" description="Fumarate lyase N-terminal" evidence="5">
    <location>
        <begin position="6"/>
        <end position="300"/>
    </location>
</feature>
<dbReference type="Pfam" id="PF14698">
    <property type="entry name" value="ASL_C2"/>
    <property type="match status" value="1"/>
</dbReference>
<dbReference type="PRINTS" id="PR00145">
    <property type="entry name" value="ARGSUCLYASE"/>
</dbReference>
<dbReference type="Gene3D" id="1.10.40.30">
    <property type="entry name" value="Fumarase/aspartase (C-terminal domain)"/>
    <property type="match status" value="1"/>
</dbReference>
<sequence length="471" mass="53385">MQYFSGRFKEAASELILDFHSSIQFDKRLYRYDIIGSIAHVRGLSKMDIISKDDGELIEKTLLEILDDIENGEINFSTTYEDIHMNIEKILIDRIGDVGKKLHTGRSRNDQVALDMRLFTKDEVKKIQSFLLELIETTTQLGEKHLETYMPGFTHLQKAQPISFGHYMLAYSEMFKRDFIRLNNAFELLDYSPLGCAALAGTTYPIDREFTAKILGFRGPTLNSLDGVSDRDYLIEIMSALSIIMMHLSRFSEEIIIYSSNDFGYIELSDAFSTGSSIMPQKKNPDAAELVRGKTGRVYGDLMALLTTMKGIPLAYNKDMQEDKEVFFDAVDTVKGCLQVFVGMVKTLKVKDEVLLLACNDGFINATDVADYLTVRGLSFREAYKITGGIVSYCIDNGLNLETLSIEKYKEFSYIFSGDIYETIAIKNCVEKRKSLGGPSKESLISHLEELNRFINGAKIELINYRLNDII</sequence>
<organism evidence="7 8">
    <name type="scientific">Candidatus Cetobacterium colombiensis</name>
    <dbReference type="NCBI Taxonomy" id="3073100"/>
    <lineage>
        <taxon>Bacteria</taxon>
        <taxon>Fusobacteriati</taxon>
        <taxon>Fusobacteriota</taxon>
        <taxon>Fusobacteriia</taxon>
        <taxon>Fusobacteriales</taxon>
        <taxon>Fusobacteriaceae</taxon>
        <taxon>Cetobacterium</taxon>
    </lineage>
</organism>
<name>A0ABU4W8P3_9FUSO</name>
<evidence type="ECO:0000313" key="7">
    <source>
        <dbReference type="EMBL" id="MDX8335891.1"/>
    </source>
</evidence>